<dbReference type="Gene3D" id="3.30.465.10">
    <property type="match status" value="1"/>
</dbReference>
<dbReference type="EMBL" id="FWFZ01000012">
    <property type="protein sequence ID" value="SLN56836.1"/>
    <property type="molecule type" value="Genomic_DNA"/>
</dbReference>
<dbReference type="RefSeq" id="WP_085879414.1">
    <property type="nucleotide sequence ID" value="NZ_FWFZ01000012.1"/>
</dbReference>
<proteinExistence type="predicted"/>
<dbReference type="AlphaFoldDB" id="A0A1Y5T973"/>
<dbReference type="InterPro" id="IPR016166">
    <property type="entry name" value="FAD-bd_PCMH"/>
</dbReference>
<dbReference type="GO" id="GO:0071949">
    <property type="term" value="F:FAD binding"/>
    <property type="evidence" value="ECO:0007669"/>
    <property type="project" value="InterPro"/>
</dbReference>
<dbReference type="InterPro" id="IPR002346">
    <property type="entry name" value="Mopterin_DH_FAD-bd"/>
</dbReference>
<organism evidence="5 6">
    <name type="scientific">Roseisalinus antarcticus</name>
    <dbReference type="NCBI Taxonomy" id="254357"/>
    <lineage>
        <taxon>Bacteria</taxon>
        <taxon>Pseudomonadati</taxon>
        <taxon>Pseudomonadota</taxon>
        <taxon>Alphaproteobacteria</taxon>
        <taxon>Rhodobacterales</taxon>
        <taxon>Roseobacteraceae</taxon>
        <taxon>Roseisalinus</taxon>
    </lineage>
</organism>
<dbReference type="PANTHER" id="PTHR42659:SF2">
    <property type="entry name" value="XANTHINE DEHYDROGENASE SUBUNIT C-RELATED"/>
    <property type="match status" value="1"/>
</dbReference>
<dbReference type="InterPro" id="IPR005107">
    <property type="entry name" value="CO_DH_flav_C"/>
</dbReference>
<keyword evidence="3 5" id="KW-0560">Oxidoreductase</keyword>
<evidence type="ECO:0000256" key="2">
    <source>
        <dbReference type="ARBA" id="ARBA00022827"/>
    </source>
</evidence>
<accession>A0A1Y5T973</accession>
<evidence type="ECO:0000313" key="6">
    <source>
        <dbReference type="Proteomes" id="UP000193900"/>
    </source>
</evidence>
<dbReference type="PANTHER" id="PTHR42659">
    <property type="entry name" value="XANTHINE DEHYDROGENASE SUBUNIT C-RELATED"/>
    <property type="match status" value="1"/>
</dbReference>
<dbReference type="Gene3D" id="3.30.43.10">
    <property type="entry name" value="Uridine Diphospho-n-acetylenolpyruvylglucosamine Reductase, domain 2"/>
    <property type="match status" value="1"/>
</dbReference>
<reference evidence="5 6" key="1">
    <citation type="submission" date="2017-03" db="EMBL/GenBank/DDBJ databases">
        <authorList>
            <person name="Afonso C.L."/>
            <person name="Miller P.J."/>
            <person name="Scott M.A."/>
            <person name="Spackman E."/>
            <person name="Goraichik I."/>
            <person name="Dimitrov K.M."/>
            <person name="Suarez D.L."/>
            <person name="Swayne D.E."/>
        </authorList>
    </citation>
    <scope>NUCLEOTIDE SEQUENCE [LARGE SCALE GENOMIC DNA]</scope>
    <source>
        <strain evidence="5 6">CECT 7023</strain>
    </source>
</reference>
<sequence length="292" mass="30927">MKPPPFEYIRPSTVAEAVTAMAQSEEPRILAGGQSLMAMMNLRYVFPATLVDINDLHDLVGIDAARDRIRIGAMTRQRRIEVDPDIAALAPIFPAALRHVGHRQTRNRGTIGGSLCHLDPAAELAALVLLMDATLEVTGPAGTREVAASDFVVGYMTPGIAPEEIVTAISFAPWAAGHGSSFQEYSRRHGDFAIASAGVMLETDPEGTITRASICIGGLGSTPQRHPEGEAALVGTRGEADGIATALDACDALECIADFHGGPAYRMNVARTMLRRALSEARSGMNNGRGQA</sequence>
<dbReference type="PROSITE" id="PS51387">
    <property type="entry name" value="FAD_PCMH"/>
    <property type="match status" value="1"/>
</dbReference>
<dbReference type="Pfam" id="PF00941">
    <property type="entry name" value="FAD_binding_5"/>
    <property type="match status" value="1"/>
</dbReference>
<name>A0A1Y5T973_9RHOB</name>
<dbReference type="Proteomes" id="UP000193900">
    <property type="component" value="Unassembled WGS sequence"/>
</dbReference>
<keyword evidence="6" id="KW-1185">Reference proteome</keyword>
<dbReference type="InterPro" id="IPR051312">
    <property type="entry name" value="Diverse_Substr_Oxidored"/>
</dbReference>
<evidence type="ECO:0000259" key="4">
    <source>
        <dbReference type="PROSITE" id="PS51387"/>
    </source>
</evidence>
<feature type="domain" description="FAD-binding PCMH-type" evidence="4">
    <location>
        <begin position="1"/>
        <end position="176"/>
    </location>
</feature>
<dbReference type="SUPFAM" id="SSF55447">
    <property type="entry name" value="CO dehydrogenase flavoprotein C-terminal domain-like"/>
    <property type="match status" value="1"/>
</dbReference>
<dbReference type="SMART" id="SM01092">
    <property type="entry name" value="CO_deh_flav_C"/>
    <property type="match status" value="1"/>
</dbReference>
<protein>
    <submittedName>
        <fullName evidence="5">6-hydroxypseudooxynicotine dehydrogenase complex subunit alpha</fullName>
        <ecNumber evidence="5">1.5.99.14</ecNumber>
    </submittedName>
</protein>
<dbReference type="GO" id="GO:0034909">
    <property type="term" value="F:6-hydroxypseudooxynicotine dehydrogenase activity"/>
    <property type="evidence" value="ECO:0007669"/>
    <property type="project" value="UniProtKB-EC"/>
</dbReference>
<dbReference type="Gene3D" id="3.30.390.50">
    <property type="entry name" value="CO dehydrogenase flavoprotein, C-terminal domain"/>
    <property type="match status" value="1"/>
</dbReference>
<evidence type="ECO:0000256" key="1">
    <source>
        <dbReference type="ARBA" id="ARBA00022630"/>
    </source>
</evidence>
<dbReference type="InterPro" id="IPR016167">
    <property type="entry name" value="FAD-bd_PCMH_sub1"/>
</dbReference>
<dbReference type="Pfam" id="PF03450">
    <property type="entry name" value="CO_deh_flav_C"/>
    <property type="match status" value="1"/>
</dbReference>
<gene>
    <name evidence="5" type="primary">kdhA_1</name>
    <name evidence="5" type="ORF">ROA7023_02577</name>
</gene>
<evidence type="ECO:0000313" key="5">
    <source>
        <dbReference type="EMBL" id="SLN56836.1"/>
    </source>
</evidence>
<dbReference type="EC" id="1.5.99.14" evidence="5"/>
<dbReference type="SUPFAM" id="SSF56176">
    <property type="entry name" value="FAD-binding/transporter-associated domain-like"/>
    <property type="match status" value="1"/>
</dbReference>
<evidence type="ECO:0000256" key="3">
    <source>
        <dbReference type="ARBA" id="ARBA00023002"/>
    </source>
</evidence>
<dbReference type="InterPro" id="IPR036683">
    <property type="entry name" value="CO_DH_flav_C_dom_sf"/>
</dbReference>
<dbReference type="InterPro" id="IPR036318">
    <property type="entry name" value="FAD-bd_PCMH-like_sf"/>
</dbReference>
<keyword evidence="2" id="KW-0274">FAD</keyword>
<dbReference type="InterPro" id="IPR016169">
    <property type="entry name" value="FAD-bd_PCMH_sub2"/>
</dbReference>
<dbReference type="OrthoDB" id="9793944at2"/>
<keyword evidence="1" id="KW-0285">Flavoprotein</keyword>